<gene>
    <name evidence="2" type="ORF">Aau02nite_28190</name>
</gene>
<protein>
    <recommendedName>
        <fullName evidence="1">Acyl-CoA dehydrogenase/oxidase N-terminal domain-containing protein</fullName>
    </recommendedName>
</protein>
<proteinExistence type="predicted"/>
<dbReference type="InterPro" id="IPR009100">
    <property type="entry name" value="AcylCoA_DH/oxidase_NM_dom_sf"/>
</dbReference>
<dbReference type="InterPro" id="IPR013786">
    <property type="entry name" value="AcylCoA_DH/ox_N"/>
</dbReference>
<evidence type="ECO:0000259" key="1">
    <source>
        <dbReference type="Pfam" id="PF02771"/>
    </source>
</evidence>
<dbReference type="Gene3D" id="1.10.540.10">
    <property type="entry name" value="Acyl-CoA dehydrogenase/oxidase, N-terminal domain"/>
    <property type="match status" value="1"/>
</dbReference>
<dbReference type="GO" id="GO:0050660">
    <property type="term" value="F:flavin adenine dinucleotide binding"/>
    <property type="evidence" value="ECO:0007669"/>
    <property type="project" value="InterPro"/>
</dbReference>
<dbReference type="GO" id="GO:0016627">
    <property type="term" value="F:oxidoreductase activity, acting on the CH-CH group of donors"/>
    <property type="evidence" value="ECO:0007669"/>
    <property type="project" value="InterPro"/>
</dbReference>
<dbReference type="EMBL" id="BOQL01000022">
    <property type="protein sequence ID" value="GIM67644.1"/>
    <property type="molecule type" value="Genomic_DNA"/>
</dbReference>
<feature type="domain" description="Acyl-CoA dehydrogenase/oxidase N-terminal" evidence="1">
    <location>
        <begin position="23"/>
        <end position="96"/>
    </location>
</feature>
<organism evidence="2 3">
    <name type="scientific">Actinoplanes auranticolor</name>
    <dbReference type="NCBI Taxonomy" id="47988"/>
    <lineage>
        <taxon>Bacteria</taxon>
        <taxon>Bacillati</taxon>
        <taxon>Actinomycetota</taxon>
        <taxon>Actinomycetes</taxon>
        <taxon>Micromonosporales</taxon>
        <taxon>Micromonosporaceae</taxon>
        <taxon>Actinoplanes</taxon>
    </lineage>
</organism>
<evidence type="ECO:0000313" key="3">
    <source>
        <dbReference type="Proteomes" id="UP000681340"/>
    </source>
</evidence>
<evidence type="ECO:0000313" key="2">
    <source>
        <dbReference type="EMBL" id="GIM67644.1"/>
    </source>
</evidence>
<reference evidence="2" key="1">
    <citation type="submission" date="2021-03" db="EMBL/GenBank/DDBJ databases">
        <title>Whole genome shotgun sequence of Actinoplanes auranticolor NBRC 12245.</title>
        <authorList>
            <person name="Komaki H."/>
            <person name="Tamura T."/>
        </authorList>
    </citation>
    <scope>NUCLEOTIDE SEQUENCE</scope>
    <source>
        <strain evidence="2">NBRC 12245</strain>
    </source>
</reference>
<dbReference type="SUPFAM" id="SSF56645">
    <property type="entry name" value="Acyl-CoA dehydrogenase NM domain-like"/>
    <property type="match status" value="1"/>
</dbReference>
<name>A0A919VLI1_9ACTN</name>
<dbReference type="AlphaFoldDB" id="A0A919VLI1"/>
<sequence>MPTPAADAQALPTPRLSHLVDVAAALAAHAEQHDRTADLPHAGLAVVHEAGLLTLTVGTGHGGPGGGLADTVRVLTALGHGDPSVALIHTPQDDVVLTAAGRALLERNS</sequence>
<accession>A0A919VLI1</accession>
<dbReference type="Pfam" id="PF02771">
    <property type="entry name" value="Acyl-CoA_dh_N"/>
    <property type="match status" value="1"/>
</dbReference>
<dbReference type="Proteomes" id="UP000681340">
    <property type="component" value="Unassembled WGS sequence"/>
</dbReference>
<dbReference type="RefSeq" id="WP_212988836.1">
    <property type="nucleotide sequence ID" value="NZ_BAABEA010000005.1"/>
</dbReference>
<dbReference type="InterPro" id="IPR037069">
    <property type="entry name" value="AcylCoA_DH/ox_N_sf"/>
</dbReference>
<keyword evidence="3" id="KW-1185">Reference proteome</keyword>
<comment type="caution">
    <text evidence="2">The sequence shown here is derived from an EMBL/GenBank/DDBJ whole genome shotgun (WGS) entry which is preliminary data.</text>
</comment>